<dbReference type="AlphaFoldDB" id="A0A502GCM9"/>
<comment type="caution">
    <text evidence="2">The sequence shown here is derived from an EMBL/GenBank/DDBJ whole genome shotgun (WGS) entry which is preliminary data.</text>
</comment>
<evidence type="ECO:0000313" key="3">
    <source>
        <dbReference type="Proteomes" id="UP000317646"/>
    </source>
</evidence>
<dbReference type="Proteomes" id="UP000317646">
    <property type="component" value="Unassembled WGS sequence"/>
</dbReference>
<evidence type="ECO:0000256" key="1">
    <source>
        <dbReference type="SAM" id="SignalP"/>
    </source>
</evidence>
<protein>
    <submittedName>
        <fullName evidence="2">DUF1349 domain-containing protein</fullName>
    </submittedName>
</protein>
<feature type="chain" id="PRO_5021217456" evidence="1">
    <location>
        <begin position="22"/>
        <end position="250"/>
    </location>
</feature>
<organism evidence="2 3">
    <name type="scientific">Hymenobacter nivis</name>
    <dbReference type="NCBI Taxonomy" id="1850093"/>
    <lineage>
        <taxon>Bacteria</taxon>
        <taxon>Pseudomonadati</taxon>
        <taxon>Bacteroidota</taxon>
        <taxon>Cytophagia</taxon>
        <taxon>Cytophagales</taxon>
        <taxon>Hymenobacteraceae</taxon>
        <taxon>Hymenobacter</taxon>
    </lineage>
</organism>
<keyword evidence="3" id="KW-1185">Reference proteome</keyword>
<feature type="signal peptide" evidence="1">
    <location>
        <begin position="1"/>
        <end position="21"/>
    </location>
</feature>
<dbReference type="EMBL" id="RCYZ01000013">
    <property type="protein sequence ID" value="TPG59501.1"/>
    <property type="molecule type" value="Genomic_DNA"/>
</dbReference>
<sequence>MKIPPYLLPLALLTACTPDSATTASAPEAATATPTTAAKDAAPLAVPGEPCNVQFGNLTFTRSLNGAAQHATVDKGVLTLRAEAKSDNFNDPDGKLTNQSAPVLLTQVDNTKPFTLTARVAPQFLETYDAGVLYVYLRPDWWQKFCFERDERARTRVVSVRTIGTSDDNDHDLVTAKQVYLKISSDAKTIGFYHSLDGKQWELARLYKNDYPATIWLGLSSQAPVGNGMSTRFDNCTLTQTSIADFRLGQ</sequence>
<dbReference type="PANTHER" id="PTHR35332:SF2">
    <property type="entry name" value="REGULATION OF ENOLASE PROTEIN 1"/>
    <property type="match status" value="1"/>
</dbReference>
<gene>
    <name evidence="2" type="ORF">EAH73_21555</name>
</gene>
<proteinExistence type="predicted"/>
<evidence type="ECO:0000313" key="2">
    <source>
        <dbReference type="EMBL" id="TPG59501.1"/>
    </source>
</evidence>
<dbReference type="PANTHER" id="PTHR35332">
    <property type="entry name" value="REGULATION OF ENOLASE PROTEIN 1"/>
    <property type="match status" value="1"/>
</dbReference>
<accession>A0A502GCM9</accession>
<dbReference type="Pfam" id="PF07081">
    <property type="entry name" value="DUF1349"/>
    <property type="match status" value="1"/>
</dbReference>
<dbReference type="InterPro" id="IPR009784">
    <property type="entry name" value="DUF1349"/>
</dbReference>
<dbReference type="GO" id="GO:0004553">
    <property type="term" value="F:hydrolase activity, hydrolyzing O-glycosyl compounds"/>
    <property type="evidence" value="ECO:0007669"/>
    <property type="project" value="UniProtKB-ARBA"/>
</dbReference>
<dbReference type="InterPro" id="IPR013320">
    <property type="entry name" value="ConA-like_dom_sf"/>
</dbReference>
<dbReference type="GO" id="GO:0005975">
    <property type="term" value="P:carbohydrate metabolic process"/>
    <property type="evidence" value="ECO:0007669"/>
    <property type="project" value="UniProtKB-ARBA"/>
</dbReference>
<keyword evidence="1" id="KW-0732">Signal</keyword>
<reference evidence="2 3" key="1">
    <citation type="journal article" date="2019" name="Environ. Microbiol.">
        <title>Species interactions and distinct microbial communities in high Arctic permafrost affected cryosols are associated with the CH4 and CO2 gas fluxes.</title>
        <authorList>
            <person name="Altshuler I."/>
            <person name="Hamel J."/>
            <person name="Turney S."/>
            <person name="Magnuson E."/>
            <person name="Levesque R."/>
            <person name="Greer C."/>
            <person name="Whyte L.G."/>
        </authorList>
    </citation>
    <scope>NUCLEOTIDE SEQUENCE [LARGE SCALE GENOMIC DNA]</scope>
    <source>
        <strain evidence="2 3">S9.2P</strain>
    </source>
</reference>
<name>A0A502GCM9_9BACT</name>
<dbReference type="OrthoDB" id="9808724at2"/>
<dbReference type="PROSITE" id="PS51257">
    <property type="entry name" value="PROKAR_LIPOPROTEIN"/>
    <property type="match status" value="1"/>
</dbReference>
<dbReference type="Gene3D" id="2.60.120.200">
    <property type="match status" value="1"/>
</dbReference>
<dbReference type="RefSeq" id="WP_140469518.1">
    <property type="nucleotide sequence ID" value="NZ_RCYZ01000013.1"/>
</dbReference>
<dbReference type="SUPFAM" id="SSF49899">
    <property type="entry name" value="Concanavalin A-like lectins/glucanases"/>
    <property type="match status" value="1"/>
</dbReference>